<dbReference type="InterPro" id="IPR003961">
    <property type="entry name" value="FN3_dom"/>
</dbReference>
<dbReference type="SUPFAM" id="SSF49265">
    <property type="entry name" value="Fibronectin type III"/>
    <property type="match status" value="1"/>
</dbReference>
<dbReference type="Gene3D" id="2.60.40.10">
    <property type="entry name" value="Immunoglobulins"/>
    <property type="match status" value="1"/>
</dbReference>
<comment type="caution">
    <text evidence="2">The sequence shown here is derived from an EMBL/GenBank/DDBJ whole genome shotgun (WGS) entry which is preliminary data.</text>
</comment>
<gene>
    <name evidence="2" type="ORF">FMM80_11620</name>
</gene>
<name>A0A9X5H4X4_9FIRM</name>
<dbReference type="EMBL" id="VIRB01000068">
    <property type="protein sequence ID" value="NDO69292.1"/>
    <property type="molecule type" value="Genomic_DNA"/>
</dbReference>
<accession>A0A9X5H4X4</accession>
<evidence type="ECO:0000259" key="1">
    <source>
        <dbReference type="SMART" id="SM00060"/>
    </source>
</evidence>
<feature type="domain" description="Fibronectin type-III" evidence="1">
    <location>
        <begin position="525"/>
        <end position="608"/>
    </location>
</feature>
<dbReference type="SMART" id="SM00060">
    <property type="entry name" value="FN3"/>
    <property type="match status" value="3"/>
</dbReference>
<dbReference type="InterPro" id="IPR013783">
    <property type="entry name" value="Ig-like_fold"/>
</dbReference>
<evidence type="ECO:0000313" key="2">
    <source>
        <dbReference type="EMBL" id="NDO69292.1"/>
    </source>
</evidence>
<dbReference type="InterPro" id="IPR036116">
    <property type="entry name" value="FN3_sf"/>
</dbReference>
<organism evidence="2 3">
    <name type="scientific">Schaedlerella arabinosiphila</name>
    <dbReference type="NCBI Taxonomy" id="2044587"/>
    <lineage>
        <taxon>Bacteria</taxon>
        <taxon>Bacillati</taxon>
        <taxon>Bacillota</taxon>
        <taxon>Clostridia</taxon>
        <taxon>Lachnospirales</taxon>
        <taxon>Lachnospiraceae</taxon>
        <taxon>Schaedlerella</taxon>
    </lineage>
</organism>
<sequence>MAEYDFFDITGLSFDPAEKAAKKIKAAIEKAEKSLGGMLGSISQQAQRDEINGKLDLLRKVKAEVLSNDGKVLPKFAELADERKTTSRKRLESAIRLEKLSKSELVVTNGKIKAQKKNTRLSKESIEDAYRSYGFTILNIDPFAAMPKFPTNSEKIYSELAILRESRDPNPNGADLTKVYDLYSFAAYLSGEPENAAEYKDMSTRDISNLFDEYSKKNSMRNDPLGKLCVSIATAGKTNVFNNETNRKAYEQFLLYKSPELTELFSIMKDSVQSDLRDFGFADICIKKITDVFGDSDVALAIYNSEAGLRDDPYVPEKASFSVKCVNCQNVSEFVSIKEAKKVNKCRHCGKEFYKKCSHCGKDILVSLNRCPECGFVFANVALFSKYISLAEKALKQGKLNEAREQLIRAKIAEPNEQSQTVSLEKKLESEEAKIAEPIKKLRVLITSKRYEAAESFLAEIVRKYPQIDLMDQKKEIKNVLSGCRSRFEACETMPLSDKINICLEILDICEDFRPAKEILDRNPPVVVRGIKALFDDDKKAVVIRWDKSTEPGVSYVLVKKNGSAVAIGINDGTVLMKGGDTSFNDRSISAGNEYTYTLFAYRKGSISKPIFVRTRVLSRILDLRNQQKDNSLIVSWRLPENSRGAIVKYQHKVKEYTISDNVYQSIEIKNIEYGNPYTICVSADYGDLGISDIEKITVTPTPVVNSFYITGGQVKDNHCPIGWSITEKNVDLQIMVDGKVVQNTRSELKTCIINLPPDNHYKVRVKAFSGGQWIPSENELIINTYKPVQIDENGTTISENTRSTAKGTSHQIEIKVKLEDNVPRNIVALYCIVRTKEPGMTKAPWATENDINGNSDRIDYDTYLQWHEITKQLTAHDEDAYYVTIFSVYRVEGRDIISAPCKKKFNRPLDANIYWKAIKSLFGSRLTIDIESNRPMGKRPEMVLCASPGGKHLLSDEDSSAVELARISEEVYDRPKLKITESFGLSFSEKKKTKVFLFVKNISNNETYSVRWAAGYDGKL</sequence>
<protein>
    <recommendedName>
        <fullName evidence="1">Fibronectin type-III domain-containing protein</fullName>
    </recommendedName>
</protein>
<dbReference type="AlphaFoldDB" id="A0A9X5H4X4"/>
<dbReference type="RefSeq" id="WP_162205616.1">
    <property type="nucleotide sequence ID" value="NZ_VIRB01000068.1"/>
</dbReference>
<reference evidence="2 3" key="1">
    <citation type="submission" date="2019-07" db="EMBL/GenBank/DDBJ databases">
        <title>Draft genome sequences of 15 bacterial species constituting the stable defined intestinal microbiota of the GM15 gnotobiotic mouse model.</title>
        <authorList>
            <person name="Elie C."/>
            <person name="Mathieu A."/>
            <person name="Saliou A."/>
            <person name="Darnaud M."/>
            <person name="Leulier F."/>
            <person name="Tamellini A."/>
        </authorList>
    </citation>
    <scope>NUCLEOTIDE SEQUENCE [LARGE SCALE GENOMIC DNA]</scope>
    <source>
        <strain evidence="3">ASF 502</strain>
    </source>
</reference>
<feature type="domain" description="Fibronectin type-III" evidence="1">
    <location>
        <begin position="618"/>
        <end position="692"/>
    </location>
</feature>
<evidence type="ECO:0000313" key="3">
    <source>
        <dbReference type="Proteomes" id="UP000474104"/>
    </source>
</evidence>
<dbReference type="Proteomes" id="UP000474104">
    <property type="component" value="Unassembled WGS sequence"/>
</dbReference>
<dbReference type="CDD" id="cd00063">
    <property type="entry name" value="FN3"/>
    <property type="match status" value="1"/>
</dbReference>
<feature type="domain" description="Fibronectin type-III" evidence="1">
    <location>
        <begin position="701"/>
        <end position="774"/>
    </location>
</feature>
<proteinExistence type="predicted"/>